<proteinExistence type="predicted"/>
<organism evidence="1 2">
    <name type="scientific">Microbotryum silenes-dioicae</name>
    <dbReference type="NCBI Taxonomy" id="796604"/>
    <lineage>
        <taxon>Eukaryota</taxon>
        <taxon>Fungi</taxon>
        <taxon>Dikarya</taxon>
        <taxon>Basidiomycota</taxon>
        <taxon>Pucciniomycotina</taxon>
        <taxon>Microbotryomycetes</taxon>
        <taxon>Microbotryales</taxon>
        <taxon>Microbotryaceae</taxon>
        <taxon>Microbotryum</taxon>
    </lineage>
</organism>
<gene>
    <name evidence="1" type="primary">BQ5605_C006g03826</name>
    <name evidence="1" type="ORF">BQ5605_C006G03826</name>
</gene>
<evidence type="ECO:0000313" key="1">
    <source>
        <dbReference type="EMBL" id="SGY53976.1"/>
    </source>
</evidence>
<sequence>MAQSQELKANPINDWIAEQADSIIINEMKRECF</sequence>
<evidence type="ECO:0000313" key="2">
    <source>
        <dbReference type="Proteomes" id="UP000249464"/>
    </source>
</evidence>
<reference evidence="1 2" key="1">
    <citation type="submission" date="2016-11" db="EMBL/GenBank/DDBJ databases">
        <authorList>
            <person name="Jaros S."/>
            <person name="Januszkiewicz K."/>
            <person name="Wedrychowicz H."/>
        </authorList>
    </citation>
    <scope>NUCLEOTIDE SEQUENCE [LARGE SCALE GENOMIC DNA]</scope>
</reference>
<name>A0A2X0M558_9BASI</name>
<dbReference type="AlphaFoldDB" id="A0A2X0M558"/>
<keyword evidence="2" id="KW-1185">Reference proteome</keyword>
<dbReference type="Proteomes" id="UP000249464">
    <property type="component" value="Unassembled WGS sequence"/>
</dbReference>
<dbReference type="EMBL" id="FQNC01000044">
    <property type="protein sequence ID" value="SGY53976.1"/>
    <property type="molecule type" value="Genomic_DNA"/>
</dbReference>
<protein>
    <submittedName>
        <fullName evidence="1">BQ5605_C006g03826 protein</fullName>
    </submittedName>
</protein>
<accession>A0A2X0M558</accession>